<evidence type="ECO:0000313" key="1">
    <source>
        <dbReference type="EMBL" id="RIY32809.1"/>
    </source>
</evidence>
<sequence>MCCFVRLDILQKLNYPIANQDQIIDLNELSPLFTLQENAKDLNITSSLLNQYLYLEDHEIISQIATLLEKDYLYQPRKLDLTFLQKIGKFIKQITNLRTLGYSKPTTNLQKQILTFLKSKQKQIQLPKNPTNINLLLQILQSLTLSYLLKQPLPLAVFIDGQLENYEAYSFVFNLEQGSISFADLILQEEHPNLEVYHQLGDTLAQLQADNTFIFAQQLDSLVYSNKQWFCLDFTQVKIHPFTQEIAGKDLQTLLDTINIFNQKYQGYFFLEDWQAIIHGYEND</sequence>
<dbReference type="RefSeq" id="WP_119525078.1">
    <property type="nucleotide sequence ID" value="NZ_NRHC01000045.1"/>
</dbReference>
<reference evidence="1 2" key="1">
    <citation type="submission" date="2017-08" db="EMBL/GenBank/DDBJ databases">
        <title>Reclassification of Bisgaard taxon 37 and 44.</title>
        <authorList>
            <person name="Christensen H."/>
        </authorList>
    </citation>
    <scope>NUCLEOTIDE SEQUENCE [LARGE SCALE GENOMIC DNA]</scope>
    <source>
        <strain evidence="1 2">B96_3</strain>
    </source>
</reference>
<protein>
    <submittedName>
        <fullName evidence="1">Uncharacterized protein</fullName>
    </submittedName>
</protein>
<dbReference type="EMBL" id="NRHC01000045">
    <property type="protein sequence ID" value="RIY32809.1"/>
    <property type="molecule type" value="Genomic_DNA"/>
</dbReference>
<keyword evidence="2" id="KW-1185">Reference proteome</keyword>
<gene>
    <name evidence="1" type="ORF">CKF54_04175</name>
</gene>
<name>A0A3A1Y6B8_9GAMM</name>
<comment type="caution">
    <text evidence="1">The sequence shown here is derived from an EMBL/GenBank/DDBJ whole genome shotgun (WGS) entry which is preliminary data.</text>
</comment>
<dbReference type="AlphaFoldDB" id="A0A3A1Y6B8"/>
<proteinExistence type="predicted"/>
<organism evidence="1 2">
    <name type="scientific">Psittacicella hinzii</name>
    <dbReference type="NCBI Taxonomy" id="2028575"/>
    <lineage>
        <taxon>Bacteria</taxon>
        <taxon>Pseudomonadati</taxon>
        <taxon>Pseudomonadota</taxon>
        <taxon>Gammaproteobacteria</taxon>
        <taxon>Pasteurellales</taxon>
        <taxon>Psittacicellaceae</taxon>
        <taxon>Psittacicella</taxon>
    </lineage>
</organism>
<dbReference type="OrthoDB" id="5674680at2"/>
<accession>A0A3A1Y6B8</accession>
<dbReference type="Proteomes" id="UP000265691">
    <property type="component" value="Unassembled WGS sequence"/>
</dbReference>
<evidence type="ECO:0000313" key="2">
    <source>
        <dbReference type="Proteomes" id="UP000265691"/>
    </source>
</evidence>